<proteinExistence type="predicted"/>
<dbReference type="CDD" id="cd01651">
    <property type="entry name" value="RT_G2_intron"/>
    <property type="match status" value="1"/>
</dbReference>
<dbReference type="EMBL" id="JAJEQO010000055">
    <property type="protein sequence ID" value="MCC2214702.1"/>
    <property type="molecule type" value="Genomic_DNA"/>
</dbReference>
<dbReference type="Proteomes" id="UP001199236">
    <property type="component" value="Unassembled WGS sequence"/>
</dbReference>
<dbReference type="InterPro" id="IPR025960">
    <property type="entry name" value="RVT_N"/>
</dbReference>
<keyword evidence="2" id="KW-0548">Nucleotidyltransferase</keyword>
<dbReference type="PANTHER" id="PTHR34047:SF10">
    <property type="entry name" value="GROUP II INTRON-ASSOCIATED OPEN READING FRAME"/>
    <property type="match status" value="1"/>
</dbReference>
<evidence type="ECO:0000259" key="1">
    <source>
        <dbReference type="PROSITE" id="PS50878"/>
    </source>
</evidence>
<feature type="domain" description="Reverse transcriptase" evidence="1">
    <location>
        <begin position="92"/>
        <end position="329"/>
    </location>
</feature>
<accession>A0ABS8FKB2</accession>
<comment type="caution">
    <text evidence="2">The sequence shown here is derived from an EMBL/GenBank/DDBJ whole genome shotgun (WGS) entry which is preliminary data.</text>
</comment>
<dbReference type="PANTHER" id="PTHR34047">
    <property type="entry name" value="NUCLEAR INTRON MATURASE 1, MITOCHONDRIAL-RELATED"/>
    <property type="match status" value="1"/>
</dbReference>
<gene>
    <name evidence="2" type="primary">ltrA</name>
    <name evidence="2" type="ORF">LKD34_14640</name>
</gene>
<sequence length="554" mass="64871">MNRKLCAPADRARSWESIDWKKAEAYVKKLQMRIVKAQKDGHYSKVKTLQWLLTHSFYAKALAVKRVTSNKGKNTAGVDHELWKTPKGKFEAIDKLKRRGYKPQPLRRVYIPKKNGKLRPLNIPTMTDRAMQTLYKFALEPLAETLADPNSYGFRIGRSTHDAIGQCFNDLCRAGSPQWILEGDIKGCFDHISHSWLMKNIPMDKEMLEKWLKCGFVETRKIFPTEEGTPQGGTISPVLMNMTLDGLERILKERFPMRRTVAGKTIYDQINFVRYADDFIVTGKSPETLRNEVMPLIKDFLAERGLQLSEEKTVITHISDGFDFLGQNIRKYNGKLLIKPSKNAVKAFLKKVRTIVKENKTATQDLLIRKLNPVIRGWVNYHRYVVSADIFGLVDHRIFECLWKWACRRHKRKGRKWIANKYWHHIDNRTWTFAAEPAFRGKDFDEKYLKLEYAANTKIIRFKKITAEANPFDKKWTGYYEERDGERMLNSTKGREKLVKIWNNQKRCCPVCGERITSETGFKTHFITENNRKWPAIMVHPWCHRNLHEPDYLI</sequence>
<dbReference type="InterPro" id="IPR000477">
    <property type="entry name" value="RT_dom"/>
</dbReference>
<dbReference type="PROSITE" id="PS50878">
    <property type="entry name" value="RT_POL"/>
    <property type="match status" value="1"/>
</dbReference>
<keyword evidence="3" id="KW-1185">Reference proteome</keyword>
<name>A0ABS8FKB2_9FIRM</name>
<dbReference type="RefSeq" id="WP_054356384.1">
    <property type="nucleotide sequence ID" value="NZ_JAJEQO010000055.1"/>
</dbReference>
<evidence type="ECO:0000313" key="3">
    <source>
        <dbReference type="Proteomes" id="UP001199236"/>
    </source>
</evidence>
<keyword evidence="2" id="KW-0808">Transferase</keyword>
<dbReference type="InterPro" id="IPR043502">
    <property type="entry name" value="DNA/RNA_pol_sf"/>
</dbReference>
<organism evidence="2 3">
    <name type="scientific">Faecalibacterium hominis</name>
    <name type="common">ex Afrizal et al. 2022</name>
    <dbReference type="NCBI Taxonomy" id="2881265"/>
    <lineage>
        <taxon>Bacteria</taxon>
        <taxon>Bacillati</taxon>
        <taxon>Bacillota</taxon>
        <taxon>Clostridia</taxon>
        <taxon>Eubacteriales</taxon>
        <taxon>Oscillospiraceae</taxon>
        <taxon>Faecalibacterium</taxon>
    </lineage>
</organism>
<keyword evidence="2" id="KW-0695">RNA-directed DNA polymerase</keyword>
<protein>
    <submittedName>
        <fullName evidence="2">Group II intron reverse transcriptase/maturase</fullName>
        <ecNumber evidence="2">2.7.7.49</ecNumber>
    </submittedName>
</protein>
<dbReference type="Pfam" id="PF00078">
    <property type="entry name" value="RVT_1"/>
    <property type="match status" value="1"/>
</dbReference>
<dbReference type="InterPro" id="IPR030931">
    <property type="entry name" value="Group_II_RT_mat"/>
</dbReference>
<dbReference type="Pfam" id="PF13655">
    <property type="entry name" value="RVT_N"/>
    <property type="match status" value="1"/>
</dbReference>
<dbReference type="InterPro" id="IPR013597">
    <property type="entry name" value="Mat_intron_G2"/>
</dbReference>
<dbReference type="EC" id="2.7.7.49" evidence="2"/>
<dbReference type="SUPFAM" id="SSF56672">
    <property type="entry name" value="DNA/RNA polymerases"/>
    <property type="match status" value="1"/>
</dbReference>
<dbReference type="GO" id="GO:0003964">
    <property type="term" value="F:RNA-directed DNA polymerase activity"/>
    <property type="evidence" value="ECO:0007669"/>
    <property type="project" value="UniProtKB-KW"/>
</dbReference>
<evidence type="ECO:0000313" key="2">
    <source>
        <dbReference type="EMBL" id="MCC2214702.1"/>
    </source>
</evidence>
<reference evidence="2 3" key="1">
    <citation type="submission" date="2021-10" db="EMBL/GenBank/DDBJ databases">
        <title>Anaerobic single-cell dispensing facilitates the cultivation of human gut bacteria.</title>
        <authorList>
            <person name="Afrizal A."/>
        </authorList>
    </citation>
    <scope>NUCLEOTIDE SEQUENCE [LARGE SCALE GENOMIC DNA]</scope>
    <source>
        <strain evidence="2 3">CLA-AA-H223</strain>
    </source>
</reference>
<dbReference type="InterPro" id="IPR051083">
    <property type="entry name" value="GrpII_Intron_Splice-Mob/Def"/>
</dbReference>
<dbReference type="NCBIfam" id="TIGR04416">
    <property type="entry name" value="group_II_RT_mat"/>
    <property type="match status" value="1"/>
</dbReference>
<dbReference type="Pfam" id="PF08388">
    <property type="entry name" value="GIIM"/>
    <property type="match status" value="1"/>
</dbReference>